<name>A0AAV4Q0Y7_CAEEX</name>
<dbReference type="EMBL" id="BPLR01005601">
    <property type="protein sequence ID" value="GIY03593.1"/>
    <property type="molecule type" value="Genomic_DNA"/>
</dbReference>
<accession>A0AAV4Q0Y7</accession>
<feature type="region of interest" description="Disordered" evidence="1">
    <location>
        <begin position="1"/>
        <end position="36"/>
    </location>
</feature>
<keyword evidence="3" id="KW-1185">Reference proteome</keyword>
<feature type="region of interest" description="Disordered" evidence="1">
    <location>
        <begin position="128"/>
        <end position="147"/>
    </location>
</feature>
<evidence type="ECO:0000313" key="3">
    <source>
        <dbReference type="Proteomes" id="UP001054945"/>
    </source>
</evidence>
<proteinExistence type="predicted"/>
<organism evidence="2 3">
    <name type="scientific">Caerostris extrusa</name>
    <name type="common">Bark spider</name>
    <name type="synonym">Caerostris bankana</name>
    <dbReference type="NCBI Taxonomy" id="172846"/>
    <lineage>
        <taxon>Eukaryota</taxon>
        <taxon>Metazoa</taxon>
        <taxon>Ecdysozoa</taxon>
        <taxon>Arthropoda</taxon>
        <taxon>Chelicerata</taxon>
        <taxon>Arachnida</taxon>
        <taxon>Araneae</taxon>
        <taxon>Araneomorphae</taxon>
        <taxon>Entelegynae</taxon>
        <taxon>Araneoidea</taxon>
        <taxon>Araneidae</taxon>
        <taxon>Caerostris</taxon>
    </lineage>
</organism>
<comment type="caution">
    <text evidence="2">The sequence shown here is derived from an EMBL/GenBank/DDBJ whole genome shotgun (WGS) entry which is preliminary data.</text>
</comment>
<dbReference type="Proteomes" id="UP001054945">
    <property type="component" value="Unassembled WGS sequence"/>
</dbReference>
<gene>
    <name evidence="2" type="ORF">CEXT_262871</name>
</gene>
<reference evidence="2 3" key="1">
    <citation type="submission" date="2021-06" db="EMBL/GenBank/DDBJ databases">
        <title>Caerostris extrusa draft genome.</title>
        <authorList>
            <person name="Kono N."/>
            <person name="Arakawa K."/>
        </authorList>
    </citation>
    <scope>NUCLEOTIDE SEQUENCE [LARGE SCALE GENOMIC DNA]</scope>
</reference>
<evidence type="ECO:0000256" key="1">
    <source>
        <dbReference type="SAM" id="MobiDB-lite"/>
    </source>
</evidence>
<sequence length="147" mass="17222">MQNPFIHASPSLFSQQHIPQRATRQRKTAVGNPPSFLRSPLPYRLFLLQDRKRTEESGKARMEDFIHNSFTPYFYQKERKEILSFLHLCITPCTLLVKFHLAHPHPEKGQTKININPPEECQSVRERVTHTAHDPPRNTCGRRTGRR</sequence>
<dbReference type="AlphaFoldDB" id="A0AAV4Q0Y7"/>
<protein>
    <submittedName>
        <fullName evidence="2">Uncharacterized protein</fullName>
    </submittedName>
</protein>
<evidence type="ECO:0000313" key="2">
    <source>
        <dbReference type="EMBL" id="GIY03593.1"/>
    </source>
</evidence>